<dbReference type="RefSeq" id="WP_087647492.1">
    <property type="nucleotide sequence ID" value="NZ_FCON02000079.1"/>
</dbReference>
<name>A0A158KCY0_9BURK</name>
<gene>
    <name evidence="1" type="ORF">AWB68_05458</name>
</gene>
<organism evidence="1 2">
    <name type="scientific">Caballeronia choica</name>
    <dbReference type="NCBI Taxonomy" id="326476"/>
    <lineage>
        <taxon>Bacteria</taxon>
        <taxon>Pseudomonadati</taxon>
        <taxon>Pseudomonadota</taxon>
        <taxon>Betaproteobacteria</taxon>
        <taxon>Burkholderiales</taxon>
        <taxon>Burkholderiaceae</taxon>
        <taxon>Caballeronia</taxon>
    </lineage>
</organism>
<dbReference type="Proteomes" id="UP000054770">
    <property type="component" value="Unassembled WGS sequence"/>
</dbReference>
<proteinExistence type="predicted"/>
<reference evidence="1" key="1">
    <citation type="submission" date="2016-01" db="EMBL/GenBank/DDBJ databases">
        <authorList>
            <person name="Peeters C."/>
        </authorList>
    </citation>
    <scope>NUCLEOTIDE SEQUENCE [LARGE SCALE GENOMIC DNA]</scope>
    <source>
        <strain evidence="1">LMG 22940</strain>
    </source>
</reference>
<dbReference type="AlphaFoldDB" id="A0A158KCY0"/>
<evidence type="ECO:0000313" key="1">
    <source>
        <dbReference type="EMBL" id="SAL78603.1"/>
    </source>
</evidence>
<dbReference type="EMBL" id="FCON02000079">
    <property type="protein sequence ID" value="SAL78603.1"/>
    <property type="molecule type" value="Genomic_DNA"/>
</dbReference>
<protein>
    <submittedName>
        <fullName evidence="1">Uncharacterized protein</fullName>
    </submittedName>
</protein>
<dbReference type="OrthoDB" id="8451383at2"/>
<keyword evidence="2" id="KW-1185">Reference proteome</keyword>
<sequence length="279" mass="31710">MLHWPLSVYLRVQEFFALHTKPKDWTAKKLLQHVETKHIVKENYPAISNFWLSVKGQYIQGAVPGSPDTDEKARFWGDFDSAYAKLGTDPKALPAVVKGPEIRAPNAVGFNPRAADILVDDIIVRRSCKFLLYDSIGRDQDIAYVLDDLDLNTVAQRLRVEETTDKLGPNTTERKVPVCTSELREIFRRWDFFVRHLTFYTNFVTCLEPWSTTGQQHWATYANHLAGKILLNHPGAAVARAGVAQALNAGMYVQAIERFHEMKPSRYLPSAFTNIISSY</sequence>
<accession>A0A158KCY0</accession>
<comment type="caution">
    <text evidence="1">The sequence shown here is derived from an EMBL/GenBank/DDBJ whole genome shotgun (WGS) entry which is preliminary data.</text>
</comment>
<evidence type="ECO:0000313" key="2">
    <source>
        <dbReference type="Proteomes" id="UP000054770"/>
    </source>
</evidence>